<evidence type="ECO:0000313" key="1">
    <source>
        <dbReference type="EMBL" id="KAI4356270.1"/>
    </source>
</evidence>
<comment type="caution">
    <text evidence="1">The sequence shown here is derived from an EMBL/GenBank/DDBJ whole genome shotgun (WGS) entry which is preliminary data.</text>
</comment>
<dbReference type="Proteomes" id="UP000828941">
    <property type="component" value="Chromosome 1"/>
</dbReference>
<evidence type="ECO:0000313" key="2">
    <source>
        <dbReference type="Proteomes" id="UP000828941"/>
    </source>
</evidence>
<protein>
    <submittedName>
        <fullName evidence="1">Uncharacterized protein</fullName>
    </submittedName>
</protein>
<name>A0ACB9QBS0_BAUVA</name>
<gene>
    <name evidence="1" type="ORF">L6164_000303</name>
</gene>
<accession>A0ACB9QBS0</accession>
<keyword evidence="2" id="KW-1185">Reference proteome</keyword>
<reference evidence="1 2" key="1">
    <citation type="journal article" date="2022" name="DNA Res.">
        <title>Chromosomal-level genome assembly of the orchid tree Bauhinia variegata (Leguminosae; Cercidoideae) supports the allotetraploid origin hypothesis of Bauhinia.</title>
        <authorList>
            <person name="Zhong Y."/>
            <person name="Chen Y."/>
            <person name="Zheng D."/>
            <person name="Pang J."/>
            <person name="Liu Y."/>
            <person name="Luo S."/>
            <person name="Meng S."/>
            <person name="Qian L."/>
            <person name="Wei D."/>
            <person name="Dai S."/>
            <person name="Zhou R."/>
        </authorList>
    </citation>
    <scope>NUCLEOTIDE SEQUENCE [LARGE SCALE GENOMIC DNA]</scope>
    <source>
        <strain evidence="1">BV-YZ2020</strain>
    </source>
</reference>
<organism evidence="1 2">
    <name type="scientific">Bauhinia variegata</name>
    <name type="common">Purple orchid tree</name>
    <name type="synonym">Phanera variegata</name>
    <dbReference type="NCBI Taxonomy" id="167791"/>
    <lineage>
        <taxon>Eukaryota</taxon>
        <taxon>Viridiplantae</taxon>
        <taxon>Streptophyta</taxon>
        <taxon>Embryophyta</taxon>
        <taxon>Tracheophyta</taxon>
        <taxon>Spermatophyta</taxon>
        <taxon>Magnoliopsida</taxon>
        <taxon>eudicotyledons</taxon>
        <taxon>Gunneridae</taxon>
        <taxon>Pentapetalae</taxon>
        <taxon>rosids</taxon>
        <taxon>fabids</taxon>
        <taxon>Fabales</taxon>
        <taxon>Fabaceae</taxon>
        <taxon>Cercidoideae</taxon>
        <taxon>Cercideae</taxon>
        <taxon>Bauhiniinae</taxon>
        <taxon>Bauhinia</taxon>
    </lineage>
</organism>
<dbReference type="EMBL" id="CM039426">
    <property type="protein sequence ID" value="KAI4356270.1"/>
    <property type="molecule type" value="Genomic_DNA"/>
</dbReference>
<sequence length="185" mass="20963">MEEEKKQRQPHCLVLFFPAQGHINPMFQFSKRLKQKGVRVTLQVGCSRDPQGLCGQLLASRAKNFGHGSVGCFVTHCGWNSTLEALSLGVPMVAVPQWTDQTTNAKFVADFWKMGVKPETDEKGIVRRETMKKCIKEVMETEREREMKRNAIKWKGLAKRAFEEGGSSEKHLEEFVKHLLSSANA</sequence>
<proteinExistence type="predicted"/>